<name>A0A1C6Y9Q3_PLACU</name>
<sequence length="1009" mass="119003">MNDVKAKRQRVLNHLQHNIYKNASLYNTEFYEQFDKFLFNYSMLLLNPSKKNELLCSQLSFLCHTSHFFSKKKNEKNLKKVDADQGVTNQNRIYDEKEEKDSKEINANEPKLAETDIGNYSDISIDFGSSSSSSIEDNDEDKSENQENYNHNVDVNTDSSVRCNPLQNQDNINISNEEKSCDINDEEIVFQTNVIEEKKKEILSKLNEQTQEAITLVNQREEHNQNPLLLYTELNEYINFLMIKNKEDINYVEELYFLCCQLVIHYKNNLYPSILLSIVKTFKQIKRYICYVKYIQILIYMSDIPIHRIKAYIYKCVSNMVIYINKKTRDEKLKNSVLDVLHEAFAENSQRKILKKKYSSNINSFIYFKNIKVNESMNNFACSILIDMIKKNIYIQKKKNINIISEGIFYKNLKIVKCVAYALLGKYDIKEFSIKMNKEIENKNKNIDELKSISNQTHQKMTKAKIKKLHLKKGKIMDELTNNKNSSDEEKDIYASNYVNYLFIDSLFDPYSFASKIFNIIYTKYRSNNNNTIKILLLNILCRIYQRYKIIEENFFLYFENTIYHLKNKNTLSKYLSIFIQSLHDDIPMQYVQRIVYVLIKKFLLLNLSEEFVYLIINSIIEIIIKCPNCLNEEIFESVIIFKDYKNKNISILIRRFINVAKNTNPHVMSKKLWDKKTAMLVQREKILSDLPSARHDQSILQYSYLLDRASRGKRGREEDADAEEEEDVEEEEVDEADAVEAEEEEVDEADAVEAEEEEEEGEEDEVDGEGEEDEVDGEEDEEEDEADAEEDDDEEEENEVDADAVEAEEGEDEEEENEVDADSVEAEEETNGEMRVDRKKARREKKIKSEMKIQRKTEEILSERILTDEDFKKLKKMKEYIENNKNVVLSELAEICNDEYEEDTDSDSDSEKEKIITEDQLLYKKKLKKKEIIKIKNQNNGEIRFKTNKEKEKKKSVMMLMQKLKKKKNAVTQYGKLKKKLKGKLAARAKKRQIINKRIAKKLSRRKR</sequence>
<dbReference type="InterPro" id="IPR012977">
    <property type="entry name" value="SDA1_N"/>
</dbReference>
<feature type="compositionally biased region" description="Basic and acidic residues" evidence="1">
    <location>
        <begin position="93"/>
        <end position="113"/>
    </location>
</feature>
<reference evidence="3 4" key="1">
    <citation type="submission" date="2016-08" db="EMBL/GenBank/DDBJ databases">
        <authorList>
            <consortium name="Pathogen Informatics"/>
        </authorList>
    </citation>
    <scope>NUCLEOTIDE SEQUENCE [LARGE SCALE GENOMIC DNA]</scope>
    <source>
        <strain evidence="3 4">AJ</strain>
    </source>
</reference>
<dbReference type="InterPro" id="IPR027312">
    <property type="entry name" value="Sda1"/>
</dbReference>
<feature type="domain" description="SDA1 N-terminal" evidence="2">
    <location>
        <begin position="351"/>
        <end position="646"/>
    </location>
</feature>
<proteinExistence type="predicted"/>
<evidence type="ECO:0000259" key="2">
    <source>
        <dbReference type="Pfam" id="PF08158"/>
    </source>
</evidence>
<evidence type="ECO:0000256" key="1">
    <source>
        <dbReference type="SAM" id="MobiDB-lite"/>
    </source>
</evidence>
<feature type="compositionally biased region" description="Basic residues" evidence="1">
    <location>
        <begin position="838"/>
        <end position="847"/>
    </location>
</feature>
<dbReference type="Pfam" id="PF08158">
    <property type="entry name" value="SDA1_HEAT"/>
    <property type="match status" value="1"/>
</dbReference>
<feature type="region of interest" description="Disordered" evidence="1">
    <location>
        <begin position="89"/>
        <end position="113"/>
    </location>
</feature>
<evidence type="ECO:0000313" key="3">
    <source>
        <dbReference type="EMBL" id="SCM19839.1"/>
    </source>
</evidence>
<organism evidence="3 4">
    <name type="scientific">Plasmodium chabaudi chabaudi</name>
    <dbReference type="NCBI Taxonomy" id="31271"/>
    <lineage>
        <taxon>Eukaryota</taxon>
        <taxon>Sar</taxon>
        <taxon>Alveolata</taxon>
        <taxon>Apicomplexa</taxon>
        <taxon>Aconoidasida</taxon>
        <taxon>Haemosporida</taxon>
        <taxon>Plasmodiidae</taxon>
        <taxon>Plasmodium</taxon>
        <taxon>Plasmodium (Vinckeia)</taxon>
    </lineage>
</organism>
<dbReference type="AlphaFoldDB" id="A0A1C6Y9Q3"/>
<feature type="region of interest" description="Disordered" evidence="1">
    <location>
        <begin position="712"/>
        <end position="848"/>
    </location>
</feature>
<dbReference type="EMBL" id="LT608172">
    <property type="protein sequence ID" value="SCM19839.1"/>
    <property type="molecule type" value="Genomic_DNA"/>
</dbReference>
<feature type="compositionally biased region" description="Acidic residues" evidence="1">
    <location>
        <begin position="719"/>
        <end position="832"/>
    </location>
</feature>
<gene>
    <name evidence="3" type="primary">SDA1</name>
    <name evidence="3" type="ORF">PCHAJ_000105500</name>
</gene>
<feature type="region of interest" description="Disordered" evidence="1">
    <location>
        <begin position="128"/>
        <end position="160"/>
    </location>
</feature>
<evidence type="ECO:0000313" key="4">
    <source>
        <dbReference type="Proteomes" id="UP000507163"/>
    </source>
</evidence>
<dbReference type="GO" id="GO:0042273">
    <property type="term" value="P:ribosomal large subunit biogenesis"/>
    <property type="evidence" value="ECO:0007669"/>
    <property type="project" value="InterPro"/>
</dbReference>
<protein>
    <submittedName>
        <fullName evidence="3">Protein SDA1, putative</fullName>
    </submittedName>
</protein>
<dbReference type="GO" id="GO:0000055">
    <property type="term" value="P:ribosomal large subunit export from nucleus"/>
    <property type="evidence" value="ECO:0007669"/>
    <property type="project" value="InterPro"/>
</dbReference>
<dbReference type="GO" id="GO:0005730">
    <property type="term" value="C:nucleolus"/>
    <property type="evidence" value="ECO:0007669"/>
    <property type="project" value="TreeGrafter"/>
</dbReference>
<accession>A0A1C6Y9Q3</accession>
<dbReference type="PANTHER" id="PTHR12730:SF0">
    <property type="entry name" value="PROTEIN SDA1 HOMOLOG"/>
    <property type="match status" value="1"/>
</dbReference>
<dbReference type="PANTHER" id="PTHR12730">
    <property type="entry name" value="HSDA/SDA1-RELATED"/>
    <property type="match status" value="1"/>
</dbReference>
<dbReference type="Proteomes" id="UP000507163">
    <property type="component" value="Chromosome 6"/>
</dbReference>
<feature type="compositionally biased region" description="Polar residues" evidence="1">
    <location>
        <begin position="146"/>
        <end position="160"/>
    </location>
</feature>